<dbReference type="PROSITE" id="PS50883">
    <property type="entry name" value="EAL"/>
    <property type="match status" value="1"/>
</dbReference>
<dbReference type="Gene3D" id="3.20.20.450">
    <property type="entry name" value="EAL domain"/>
    <property type="match status" value="1"/>
</dbReference>
<dbReference type="PATRIC" id="fig|1280949.3.peg.745"/>
<reference evidence="5 6" key="1">
    <citation type="journal article" date="2014" name="Antonie Van Leeuwenhoek">
        <title>Hyphomonas beringensis sp. nov. and Hyphomonas chukchiensis sp. nov., isolated from surface seawater of the Bering Sea and Chukchi Sea.</title>
        <authorList>
            <person name="Li C."/>
            <person name="Lai Q."/>
            <person name="Li G."/>
            <person name="Dong C."/>
            <person name="Wang J."/>
            <person name="Liao Y."/>
            <person name="Shao Z."/>
        </authorList>
    </citation>
    <scope>NUCLEOTIDE SEQUENCE [LARGE SCALE GENOMIC DNA]</scope>
    <source>
        <strain evidence="5 6">MHS-3</strain>
    </source>
</reference>
<dbReference type="InterPro" id="IPR029787">
    <property type="entry name" value="Nucleotide_cyclase"/>
</dbReference>
<name>A0A069E4C8_9PROT</name>
<dbReference type="AlphaFoldDB" id="A0A069E4C8"/>
<dbReference type="InterPro" id="IPR001633">
    <property type="entry name" value="EAL_dom"/>
</dbReference>
<dbReference type="EMBL" id="ARYH01000001">
    <property type="protein sequence ID" value="KCZ84739.1"/>
    <property type="molecule type" value="Genomic_DNA"/>
</dbReference>
<dbReference type="PROSITE" id="PS50887">
    <property type="entry name" value="GGDEF"/>
    <property type="match status" value="1"/>
</dbReference>
<gene>
    <name evidence="5" type="ORF">HAD_03630</name>
</gene>
<dbReference type="PANTHER" id="PTHR44757:SF2">
    <property type="entry name" value="BIOFILM ARCHITECTURE MAINTENANCE PROTEIN MBAA"/>
    <property type="match status" value="1"/>
</dbReference>
<dbReference type="SUPFAM" id="SSF55073">
    <property type="entry name" value="Nucleotide cyclase"/>
    <property type="match status" value="1"/>
</dbReference>
<dbReference type="InterPro" id="IPR000160">
    <property type="entry name" value="GGDEF_dom"/>
</dbReference>
<proteinExistence type="predicted"/>
<evidence type="ECO:0000313" key="5">
    <source>
        <dbReference type="EMBL" id="KCZ84739.1"/>
    </source>
</evidence>
<feature type="domain" description="EAL" evidence="3">
    <location>
        <begin position="271"/>
        <end position="521"/>
    </location>
</feature>
<dbReference type="SMART" id="SM00267">
    <property type="entry name" value="GGDEF"/>
    <property type="match status" value="1"/>
</dbReference>
<dbReference type="CDD" id="cd01949">
    <property type="entry name" value="GGDEF"/>
    <property type="match status" value="1"/>
</dbReference>
<dbReference type="Pfam" id="PF00990">
    <property type="entry name" value="GGDEF"/>
    <property type="match status" value="1"/>
</dbReference>
<accession>A0A069E4C8</accession>
<evidence type="ECO:0000313" key="6">
    <source>
        <dbReference type="Proteomes" id="UP000027446"/>
    </source>
</evidence>
<dbReference type="STRING" id="1280949.HAD_03630"/>
<dbReference type="NCBIfam" id="TIGR00254">
    <property type="entry name" value="GGDEF"/>
    <property type="match status" value="1"/>
</dbReference>
<sequence>MHDYSQDERADMPFWRSSPFLDAGWIIVFFGTILLFAIHLEAFEYVVDLSHQHESWELDEIMTTMMLLPIGLVIYAKRRLDEARAELRRRQVAETEASQMALHDTLTGLGNRRKAQVEISRALERAEEEPVTLISIDLNRFKPVNDLHGHAIGDELLLAAGARLINAAGPRASVYRFGGDEFCVLLPGAFSEDELLARVEAISVAFDRRFDLTDVSVSVGASVGATTTSDPNASMDELMSQADAAMYRCKNNGRNGFSFFEAGMEVAALRRAKVEEELRQALAEDRIQAHFQPLVRLEDKTIIGYEALARWCMGDGTCREPDEFISIAEEAGLISDIFYVVLRKAAKAARTWPSELTFSVNLSPVQFNDPWLVERILQILVEEGIQPGRLDIEVTENALVGDFQIARDVLWSLKNQGIHISLDDFGTGYSSLRHLSELPFEVLKIDRSFIENLSVDTTSQTIVRTVTSMAHSLGLIVTAEGVNSVDNATAVSEFGCDIGQGFLFGRPEAVGAGRASPAANEDGPDNEYPVSDEPTDPHRKQA</sequence>
<keyword evidence="6" id="KW-1185">Reference proteome</keyword>
<dbReference type="InterPro" id="IPR035919">
    <property type="entry name" value="EAL_sf"/>
</dbReference>
<dbReference type="Gene3D" id="3.30.70.270">
    <property type="match status" value="1"/>
</dbReference>
<evidence type="ECO:0000259" key="3">
    <source>
        <dbReference type="PROSITE" id="PS50883"/>
    </source>
</evidence>
<keyword evidence="2" id="KW-1133">Transmembrane helix</keyword>
<keyword evidence="2" id="KW-0472">Membrane</keyword>
<keyword evidence="2" id="KW-0812">Transmembrane</keyword>
<dbReference type="eggNOG" id="COG5001">
    <property type="taxonomic scope" value="Bacteria"/>
</dbReference>
<dbReference type="Pfam" id="PF00563">
    <property type="entry name" value="EAL"/>
    <property type="match status" value="1"/>
</dbReference>
<dbReference type="SUPFAM" id="SSF141868">
    <property type="entry name" value="EAL domain-like"/>
    <property type="match status" value="1"/>
</dbReference>
<feature type="domain" description="GGDEF" evidence="4">
    <location>
        <begin position="129"/>
        <end position="262"/>
    </location>
</feature>
<dbReference type="InterPro" id="IPR052155">
    <property type="entry name" value="Biofilm_reg_signaling"/>
</dbReference>
<dbReference type="Proteomes" id="UP000027446">
    <property type="component" value="Unassembled WGS sequence"/>
</dbReference>
<organism evidence="5 6">
    <name type="scientific">Hyphomonas adhaerens MHS-3</name>
    <dbReference type="NCBI Taxonomy" id="1280949"/>
    <lineage>
        <taxon>Bacteria</taxon>
        <taxon>Pseudomonadati</taxon>
        <taxon>Pseudomonadota</taxon>
        <taxon>Alphaproteobacteria</taxon>
        <taxon>Hyphomonadales</taxon>
        <taxon>Hyphomonadaceae</taxon>
        <taxon>Hyphomonas</taxon>
    </lineage>
</organism>
<evidence type="ECO:0000259" key="4">
    <source>
        <dbReference type="PROSITE" id="PS50887"/>
    </source>
</evidence>
<dbReference type="RefSeq" id="WP_051595899.1">
    <property type="nucleotide sequence ID" value="NZ_ARYH01000001.1"/>
</dbReference>
<dbReference type="PANTHER" id="PTHR44757">
    <property type="entry name" value="DIGUANYLATE CYCLASE DGCP"/>
    <property type="match status" value="1"/>
</dbReference>
<feature type="region of interest" description="Disordered" evidence="1">
    <location>
        <begin position="512"/>
        <end position="542"/>
    </location>
</feature>
<protein>
    <submittedName>
        <fullName evidence="5">Diguanylate cyclase/phosphodiesterase</fullName>
    </submittedName>
</protein>
<dbReference type="SMART" id="SM00052">
    <property type="entry name" value="EAL"/>
    <property type="match status" value="1"/>
</dbReference>
<dbReference type="OrthoDB" id="7279500at2"/>
<feature type="transmembrane region" description="Helical" evidence="2">
    <location>
        <begin position="20"/>
        <end position="40"/>
    </location>
</feature>
<dbReference type="InterPro" id="IPR043128">
    <property type="entry name" value="Rev_trsase/Diguanyl_cyclase"/>
</dbReference>
<evidence type="ECO:0000256" key="2">
    <source>
        <dbReference type="SAM" id="Phobius"/>
    </source>
</evidence>
<evidence type="ECO:0000256" key="1">
    <source>
        <dbReference type="SAM" id="MobiDB-lite"/>
    </source>
</evidence>
<dbReference type="CDD" id="cd01948">
    <property type="entry name" value="EAL"/>
    <property type="match status" value="1"/>
</dbReference>
<comment type="caution">
    <text evidence="5">The sequence shown here is derived from an EMBL/GenBank/DDBJ whole genome shotgun (WGS) entry which is preliminary data.</text>
</comment>